<dbReference type="InterPro" id="IPR005151">
    <property type="entry name" value="Tail-specific_protease"/>
</dbReference>
<evidence type="ECO:0000313" key="3">
    <source>
        <dbReference type="EMBL" id="KAK2956861.1"/>
    </source>
</evidence>
<dbReference type="Gene3D" id="3.90.226.10">
    <property type="entry name" value="2-enoyl-CoA Hydratase, Chain A, domain 1"/>
    <property type="match status" value="1"/>
</dbReference>
<dbReference type="InterPro" id="IPR052766">
    <property type="entry name" value="S41A_metabolite_peptidase"/>
</dbReference>
<feature type="transmembrane region" description="Helical" evidence="1">
    <location>
        <begin position="700"/>
        <end position="727"/>
    </location>
</feature>
<comment type="caution">
    <text evidence="3">The sequence shown here is derived from an EMBL/GenBank/DDBJ whole genome shotgun (WGS) entry which is preliminary data.</text>
</comment>
<protein>
    <recommendedName>
        <fullName evidence="2">Tail specific protease domain-containing protein</fullName>
    </recommendedName>
</protein>
<evidence type="ECO:0000256" key="1">
    <source>
        <dbReference type="SAM" id="Phobius"/>
    </source>
</evidence>
<keyword evidence="1" id="KW-0472">Membrane</keyword>
<keyword evidence="4" id="KW-1185">Reference proteome</keyword>
<organism evidence="3 4">
    <name type="scientific">Blattamonas nauphoetae</name>
    <dbReference type="NCBI Taxonomy" id="2049346"/>
    <lineage>
        <taxon>Eukaryota</taxon>
        <taxon>Metamonada</taxon>
        <taxon>Preaxostyla</taxon>
        <taxon>Oxymonadida</taxon>
        <taxon>Blattamonas</taxon>
    </lineage>
</organism>
<keyword evidence="1" id="KW-1133">Transmembrane helix</keyword>
<dbReference type="SUPFAM" id="SSF52096">
    <property type="entry name" value="ClpP/crotonase"/>
    <property type="match status" value="1"/>
</dbReference>
<accession>A0ABQ9XZG4</accession>
<evidence type="ECO:0000259" key="2">
    <source>
        <dbReference type="Pfam" id="PF03572"/>
    </source>
</evidence>
<gene>
    <name evidence="3" type="ORF">BLNAU_8138</name>
</gene>
<proteinExistence type="predicted"/>
<feature type="domain" description="Tail specific protease" evidence="2">
    <location>
        <begin position="322"/>
        <end position="523"/>
    </location>
</feature>
<dbReference type="PANTHER" id="PTHR37049">
    <property type="entry name" value="PEPTIDASE S41 FAMILY PROTEIN"/>
    <property type="match status" value="1"/>
</dbReference>
<dbReference type="InterPro" id="IPR029045">
    <property type="entry name" value="ClpP/crotonase-like_dom_sf"/>
</dbReference>
<dbReference type="Pfam" id="PF03572">
    <property type="entry name" value="Peptidase_S41"/>
    <property type="match status" value="1"/>
</dbReference>
<evidence type="ECO:0000313" key="4">
    <source>
        <dbReference type="Proteomes" id="UP001281761"/>
    </source>
</evidence>
<dbReference type="EMBL" id="JARBJD010000051">
    <property type="protein sequence ID" value="KAK2956861.1"/>
    <property type="molecule type" value="Genomic_DNA"/>
</dbReference>
<name>A0ABQ9XZG4_9EUKA</name>
<keyword evidence="1" id="KW-0812">Transmembrane</keyword>
<sequence>MLVLLLRIVPFIYGASVCGFSKMDVVSYKEGRNCIQSIKISEESNEVNGTISIIKSYLQNNAYTDLYLSPPEPFKQYKADILADLETLKTQQFLTTYDFYSSVSSVLKSAKDPNLRLTRPCGDFLAFVLPFGLHAENSGSKTKLYLSMLPTQFKSVFEQSGLSRTKYENREILGISETGSSTDLAMDPVEYLISWAESNVFISRTEAGQFNRAVQRDFAIRIQDNYDIPPRDKVTFILKDGSDKEVVEFDWYLITETNIQRNNLQFHCKLSATNEAQEQNDIALSTRSSIEHLFMSKPELPSNADPQTGLLAFIFDHKGKPYGFLRIQTFDPDDGVVYQFVKEIMDYMDDFEKEKIEGLIIDLRSNTHAKTELALRTMQYIFGKQFPLFPEMDVRQSAIHTILHKSKLLTKTPYYRFRSATNITTSWYDTTQTKIVAAGSKRQSVKYSQRYTKYNDASELNFTQYYDYYDKNIHQHFPPHKVFILTDGLCANATGLIVKQIQETKLARVVGLGQTGENVVFDIATGPSAKVMSSVEIEKIKKDNPSNKLVQTIPGPFPRNDVQLLWTVEEAYSFDRENRKKTETGADLLEFIVHEPDHIVQQFPRYNEYTGQKLIKLAQDIAQLFTVCVPWNAIENSTCKSGTVAGDPLKKVKNAIYGNPCNDDGKGFNTSSCVFIRCKEDYFLDTDDVCKKVPILSTSLYAWEVIVPILLLVLIVGVLAGGLTLYWKKLAHPKATKTEDYQQIFEKEENKELGFNGETGTSFLDSATDV</sequence>
<dbReference type="PANTHER" id="PTHR37049:SF4">
    <property type="entry name" value="RHODANESE DOMAIN-CONTAINING PROTEIN"/>
    <property type="match status" value="1"/>
</dbReference>
<reference evidence="3 4" key="1">
    <citation type="journal article" date="2022" name="bioRxiv">
        <title>Genomics of Preaxostyla Flagellates Illuminates Evolutionary Transitions and the Path Towards Mitochondrial Loss.</title>
        <authorList>
            <person name="Novak L.V.F."/>
            <person name="Treitli S.C."/>
            <person name="Pyrih J."/>
            <person name="Halakuc P."/>
            <person name="Pipaliya S.V."/>
            <person name="Vacek V."/>
            <person name="Brzon O."/>
            <person name="Soukal P."/>
            <person name="Eme L."/>
            <person name="Dacks J.B."/>
            <person name="Karnkowska A."/>
            <person name="Elias M."/>
            <person name="Hampl V."/>
        </authorList>
    </citation>
    <scope>NUCLEOTIDE SEQUENCE [LARGE SCALE GENOMIC DNA]</scope>
    <source>
        <strain evidence="3">NAU3</strain>
        <tissue evidence="3">Gut</tissue>
    </source>
</reference>
<dbReference type="Proteomes" id="UP001281761">
    <property type="component" value="Unassembled WGS sequence"/>
</dbReference>